<evidence type="ECO:0000313" key="2">
    <source>
        <dbReference type="WBParaSite" id="JU765_v2.g18026.t1"/>
    </source>
</evidence>
<sequence>MRNQRRLRATTAAFRRFNGKSGKCRRIGAFGKSEGSNCSLGKGESGTFVDHFVVRIRSFGEGECSVWSVESKPFGKSKGSVAFIDF</sequence>
<dbReference type="Proteomes" id="UP000887576">
    <property type="component" value="Unplaced"/>
</dbReference>
<dbReference type="WBParaSite" id="JU765_v2.g18026.t1">
    <property type="protein sequence ID" value="JU765_v2.g18026.t1"/>
    <property type="gene ID" value="JU765_v2.g18026"/>
</dbReference>
<evidence type="ECO:0000313" key="1">
    <source>
        <dbReference type="Proteomes" id="UP000887576"/>
    </source>
</evidence>
<protein>
    <submittedName>
        <fullName evidence="2">Uncharacterized protein</fullName>
    </submittedName>
</protein>
<name>A0AC34QNM7_9BILA</name>
<reference evidence="2" key="1">
    <citation type="submission" date="2022-11" db="UniProtKB">
        <authorList>
            <consortium name="WormBaseParasite"/>
        </authorList>
    </citation>
    <scope>IDENTIFICATION</scope>
</reference>
<proteinExistence type="predicted"/>
<organism evidence="1 2">
    <name type="scientific">Panagrolaimus sp. JU765</name>
    <dbReference type="NCBI Taxonomy" id="591449"/>
    <lineage>
        <taxon>Eukaryota</taxon>
        <taxon>Metazoa</taxon>
        <taxon>Ecdysozoa</taxon>
        <taxon>Nematoda</taxon>
        <taxon>Chromadorea</taxon>
        <taxon>Rhabditida</taxon>
        <taxon>Tylenchina</taxon>
        <taxon>Panagrolaimomorpha</taxon>
        <taxon>Panagrolaimoidea</taxon>
        <taxon>Panagrolaimidae</taxon>
        <taxon>Panagrolaimus</taxon>
    </lineage>
</organism>
<accession>A0AC34QNM7</accession>